<proteinExistence type="predicted"/>
<dbReference type="RefSeq" id="WP_113988701.1">
    <property type="nucleotide sequence ID" value="NZ_QLST01000005.1"/>
</dbReference>
<reference evidence="1 2" key="1">
    <citation type="submission" date="2018-06" db="EMBL/GenBank/DDBJ databases">
        <title>Flavobacterium tibetense sp. nov., isolated from a wetland YonghuCo on Tibetan Plateau.</title>
        <authorList>
            <person name="Xing P."/>
            <person name="Phurbu D."/>
            <person name="Lu H."/>
        </authorList>
    </citation>
    <scope>NUCLEOTIDE SEQUENCE [LARGE SCALE GENOMIC DNA]</scope>
    <source>
        <strain evidence="1 2">YH5</strain>
    </source>
</reference>
<evidence type="ECO:0000313" key="1">
    <source>
        <dbReference type="EMBL" id="RBA28900.1"/>
    </source>
</evidence>
<sequence length="72" mass="8088">MALKKIFSGSEIMAMGLKQKLEEISIFPIVKNNLQAARVSGFGNMGLAVELFIEERDLLKAEKVIEDFKMNL</sequence>
<evidence type="ECO:0000313" key="2">
    <source>
        <dbReference type="Proteomes" id="UP000253319"/>
    </source>
</evidence>
<dbReference type="AlphaFoldDB" id="A0A365P3C8"/>
<dbReference type="Proteomes" id="UP000253319">
    <property type="component" value="Unassembled WGS sequence"/>
</dbReference>
<dbReference type="OrthoDB" id="1372890at2"/>
<gene>
    <name evidence="1" type="ORF">DPN68_05185</name>
</gene>
<accession>A0A365P3C8</accession>
<protein>
    <submittedName>
        <fullName evidence="1">DUF2007 domain-containing protein</fullName>
    </submittedName>
</protein>
<comment type="caution">
    <text evidence="1">The sequence shown here is derived from an EMBL/GenBank/DDBJ whole genome shotgun (WGS) entry which is preliminary data.</text>
</comment>
<name>A0A365P3C8_9FLAO</name>
<dbReference type="EMBL" id="QLST01000005">
    <property type="protein sequence ID" value="RBA28900.1"/>
    <property type="molecule type" value="Genomic_DNA"/>
</dbReference>
<keyword evidence="2" id="KW-1185">Reference proteome</keyword>
<organism evidence="1 2">
    <name type="scientific">Flavobacterium tibetense</name>
    <dbReference type="NCBI Taxonomy" id="2233533"/>
    <lineage>
        <taxon>Bacteria</taxon>
        <taxon>Pseudomonadati</taxon>
        <taxon>Bacteroidota</taxon>
        <taxon>Flavobacteriia</taxon>
        <taxon>Flavobacteriales</taxon>
        <taxon>Flavobacteriaceae</taxon>
        <taxon>Flavobacterium</taxon>
    </lineage>
</organism>